<keyword evidence="4" id="KW-1185">Reference proteome</keyword>
<gene>
    <name evidence="3" type="ORF">D9757_008573</name>
</gene>
<keyword evidence="2" id="KW-1133">Transmembrane helix</keyword>
<sequence>MEAVPVSYARPRIIIIMVECVLYGIYMVLFGLAIWTLSNKFHLKYVKNFFFPVIIALFSLATLNFAYDLVGEQYAILFTIPVDVKPWMTAGQAIDILTYTISDILGDMLLFYRVYAVWGFKKKVLLPVLVLILVAKAFSFIYTAYIMQIAIDSAVPLKLLPSKISFPDLFFMLNAIANMTMTLLIAGRIWWISRFIEAELPEQRRGWYNRTIAIVTESGLIYPVYLITEAALSGGDQNAFTIGAIAVGLAPTLVAVRVGLGSAYDNRTLSTTRRGESSGGTLRLHVAKSHRASSFVIGDMPGSSHQDGSASEASMQEEAKKAREVV</sequence>
<dbReference type="OrthoDB" id="3226582at2759"/>
<evidence type="ECO:0000256" key="1">
    <source>
        <dbReference type="SAM" id="MobiDB-lite"/>
    </source>
</evidence>
<feature type="transmembrane region" description="Helical" evidence="2">
    <location>
        <begin position="87"/>
        <end position="112"/>
    </location>
</feature>
<feature type="transmembrane region" description="Helical" evidence="2">
    <location>
        <begin position="239"/>
        <end position="260"/>
    </location>
</feature>
<name>A0A8H5HMZ7_9AGAR</name>
<keyword evidence="2" id="KW-0472">Membrane</keyword>
<feature type="compositionally biased region" description="Basic and acidic residues" evidence="1">
    <location>
        <begin position="317"/>
        <end position="326"/>
    </location>
</feature>
<evidence type="ECO:0000313" key="3">
    <source>
        <dbReference type="EMBL" id="KAF5386328.1"/>
    </source>
</evidence>
<dbReference type="EMBL" id="JAACJN010000037">
    <property type="protein sequence ID" value="KAF5386328.1"/>
    <property type="molecule type" value="Genomic_DNA"/>
</dbReference>
<dbReference type="Proteomes" id="UP000518752">
    <property type="component" value="Unassembled WGS sequence"/>
</dbReference>
<proteinExistence type="predicted"/>
<feature type="transmembrane region" description="Helical" evidence="2">
    <location>
        <begin position="49"/>
        <end position="67"/>
    </location>
</feature>
<feature type="transmembrane region" description="Helical" evidence="2">
    <location>
        <begin position="171"/>
        <end position="191"/>
    </location>
</feature>
<evidence type="ECO:0000313" key="4">
    <source>
        <dbReference type="Proteomes" id="UP000518752"/>
    </source>
</evidence>
<accession>A0A8H5HMZ7</accession>
<reference evidence="3 4" key="1">
    <citation type="journal article" date="2020" name="ISME J.">
        <title>Uncovering the hidden diversity of litter-decomposition mechanisms in mushroom-forming fungi.</title>
        <authorList>
            <person name="Floudas D."/>
            <person name="Bentzer J."/>
            <person name="Ahren D."/>
            <person name="Johansson T."/>
            <person name="Persson P."/>
            <person name="Tunlid A."/>
        </authorList>
    </citation>
    <scope>NUCLEOTIDE SEQUENCE [LARGE SCALE GENOMIC DNA]</scope>
    <source>
        <strain evidence="3 4">CBS 406.79</strain>
    </source>
</reference>
<feature type="region of interest" description="Disordered" evidence="1">
    <location>
        <begin position="297"/>
        <end position="326"/>
    </location>
</feature>
<feature type="transmembrane region" description="Helical" evidence="2">
    <location>
        <begin position="12"/>
        <end position="37"/>
    </location>
</feature>
<evidence type="ECO:0000256" key="2">
    <source>
        <dbReference type="SAM" id="Phobius"/>
    </source>
</evidence>
<dbReference type="AlphaFoldDB" id="A0A8H5HMZ7"/>
<keyword evidence="2" id="KW-0812">Transmembrane</keyword>
<feature type="compositionally biased region" description="Polar residues" evidence="1">
    <location>
        <begin position="303"/>
        <end position="314"/>
    </location>
</feature>
<feature type="transmembrane region" description="Helical" evidence="2">
    <location>
        <begin position="212"/>
        <end position="233"/>
    </location>
</feature>
<comment type="caution">
    <text evidence="3">The sequence shown here is derived from an EMBL/GenBank/DDBJ whole genome shotgun (WGS) entry which is preliminary data.</text>
</comment>
<protein>
    <submittedName>
        <fullName evidence="3">Uncharacterized protein</fullName>
    </submittedName>
</protein>
<feature type="transmembrane region" description="Helical" evidence="2">
    <location>
        <begin position="124"/>
        <end position="151"/>
    </location>
</feature>
<organism evidence="3 4">
    <name type="scientific">Collybiopsis confluens</name>
    <dbReference type="NCBI Taxonomy" id="2823264"/>
    <lineage>
        <taxon>Eukaryota</taxon>
        <taxon>Fungi</taxon>
        <taxon>Dikarya</taxon>
        <taxon>Basidiomycota</taxon>
        <taxon>Agaricomycotina</taxon>
        <taxon>Agaricomycetes</taxon>
        <taxon>Agaricomycetidae</taxon>
        <taxon>Agaricales</taxon>
        <taxon>Marasmiineae</taxon>
        <taxon>Omphalotaceae</taxon>
        <taxon>Collybiopsis</taxon>
    </lineage>
</organism>